<proteinExistence type="inferred from homology"/>
<dbReference type="Gene3D" id="3.40.50.12780">
    <property type="entry name" value="N-terminal domain of ligase-like"/>
    <property type="match status" value="1"/>
</dbReference>
<dbReference type="eggNOG" id="COG0318">
    <property type="taxonomic scope" value="Bacteria"/>
</dbReference>
<comment type="similarity">
    <text evidence="1">Belongs to the ATP-dependent AMP-binding enzyme family.</text>
</comment>
<dbReference type="InterPro" id="IPR020845">
    <property type="entry name" value="AMP-binding_CS"/>
</dbReference>
<evidence type="ECO:0000256" key="5">
    <source>
        <dbReference type="ARBA" id="ARBA00069710"/>
    </source>
</evidence>
<dbReference type="InterPro" id="IPR050237">
    <property type="entry name" value="ATP-dep_AMP-bd_enzyme"/>
</dbReference>
<dbReference type="GO" id="GO:0004467">
    <property type="term" value="F:long-chain fatty acid-CoA ligase activity"/>
    <property type="evidence" value="ECO:0007669"/>
    <property type="project" value="UniProtKB-EC"/>
</dbReference>
<dbReference type="HOGENOM" id="CLU_000022_59_5_11"/>
<evidence type="ECO:0000259" key="10">
    <source>
        <dbReference type="Pfam" id="PF13193"/>
    </source>
</evidence>
<dbReference type="Pfam" id="PF00501">
    <property type="entry name" value="AMP-binding"/>
    <property type="match status" value="1"/>
</dbReference>
<evidence type="ECO:0000259" key="9">
    <source>
        <dbReference type="Pfam" id="PF00501"/>
    </source>
</evidence>
<dbReference type="PANTHER" id="PTHR43767:SF11">
    <property type="entry name" value="MEDIUM-CHAIN-FATTY-ACID--COA LIGASE"/>
    <property type="match status" value="1"/>
</dbReference>
<organism evidence="11 12">
    <name type="scientific">Mycobacterium kansasii ATCC 12478</name>
    <dbReference type="NCBI Taxonomy" id="557599"/>
    <lineage>
        <taxon>Bacteria</taxon>
        <taxon>Bacillati</taxon>
        <taxon>Actinomycetota</taxon>
        <taxon>Actinomycetes</taxon>
        <taxon>Mycobacteriales</taxon>
        <taxon>Mycobacteriaceae</taxon>
        <taxon>Mycobacterium</taxon>
    </lineage>
</organism>
<feature type="domain" description="AMP-binding enzyme C-terminal" evidence="10">
    <location>
        <begin position="460"/>
        <end position="535"/>
    </location>
</feature>
<evidence type="ECO:0000313" key="11">
    <source>
        <dbReference type="EMBL" id="AGZ50268.1"/>
    </source>
</evidence>
<dbReference type="SUPFAM" id="SSF56801">
    <property type="entry name" value="Acetyl-CoA synthetase-like"/>
    <property type="match status" value="1"/>
</dbReference>
<evidence type="ECO:0000256" key="7">
    <source>
        <dbReference type="ARBA" id="ARBA00080667"/>
    </source>
</evidence>
<dbReference type="Pfam" id="PF13193">
    <property type="entry name" value="AMP-binding_C"/>
    <property type="match status" value="1"/>
</dbReference>
<sequence>MRRCCAEIRKAVHLMYSTMQEFPLTITAIMRHGCGVHGLREVVTATGDGYRHTNYRDVGQRAAQLANGLRRLGITGDQRVATFMWNNTEHLVAYLAVPSMGAVLHTLNIRLFAEQIVYVANEAEDRVILVDLSLAKLLAPVLSKLDSVHTVIAVGDGDTAPLQASGKTVLRYAEVIDGESAEFDWPQLDENSAAAMCYTSGTTGNPKGVVYSHRSSFLHTMATCTTNGIGVGSSDRVLPIVPMFHANAWGLPYAALMAGADLVLPDRHLDAPSLVHMIENLRPTLAGAVPTIWNDVMHHLAKDPGHDVSSLRLVACGGSAVPESLMRTFEEKHGVQIRQLWGMTETSPMATMAWPPPGTPPDRHWAIRSTQGQPVCGVEARIVDDNSQVLPNDGKAVGEVEVRGPWITGSYYLGYDESKFDSGWLRTGDVGRIDEQGFITLTDRAKDVIKSGGEWISSVELENLLIAHPDVVEAAVVGVPDERWQERPLAVVVTREGVDVSAGDLRKFLADKVARWWLPERWAVAEEIPRTSVGKYDKKTIRSRYAEGGYDVVEVHN</sequence>
<dbReference type="InterPro" id="IPR025110">
    <property type="entry name" value="AMP-bd_C"/>
</dbReference>
<dbReference type="FunFam" id="3.30.300.30:FF:000008">
    <property type="entry name" value="2,3-dihydroxybenzoate-AMP ligase"/>
    <property type="match status" value="1"/>
</dbReference>
<evidence type="ECO:0000256" key="3">
    <source>
        <dbReference type="ARBA" id="ARBA00026121"/>
    </source>
</evidence>
<feature type="domain" description="AMP-dependent synthetase/ligase" evidence="9">
    <location>
        <begin position="43"/>
        <end position="412"/>
    </location>
</feature>
<dbReference type="PROSITE" id="PS00455">
    <property type="entry name" value="AMP_BINDING"/>
    <property type="match status" value="1"/>
</dbReference>
<evidence type="ECO:0000256" key="6">
    <source>
        <dbReference type="ARBA" id="ARBA00076959"/>
    </source>
</evidence>
<dbReference type="NCBIfam" id="NF004837">
    <property type="entry name" value="PRK06187.1"/>
    <property type="match status" value="1"/>
</dbReference>
<protein>
    <recommendedName>
        <fullName evidence="5">Long-chain-fatty-acid--CoA ligase FadD13</fullName>
        <ecNumber evidence="3">6.2.1.3</ecNumber>
    </recommendedName>
    <alternativeName>
        <fullName evidence="6">Fatty acyl-CoA ligase</fullName>
    </alternativeName>
    <alternativeName>
        <fullName evidence="8">Fatty acyl-CoA synthetase</fullName>
    </alternativeName>
    <alternativeName>
        <fullName evidence="7">Very-long-chain fatty-acyl-CoA synthetase</fullName>
    </alternativeName>
</protein>
<dbReference type="InterPro" id="IPR045851">
    <property type="entry name" value="AMP-bd_C_sf"/>
</dbReference>
<reference evidence="11 12" key="1">
    <citation type="submission" date="2013-10" db="EMBL/GenBank/DDBJ databases">
        <title>Genome sequence of Mycobacterium kansasii.</title>
        <authorList>
            <consortium name="McGill University Mycobacterium genome consortium"/>
            <person name="Veyrier F.J."/>
            <person name="Behr M.A."/>
        </authorList>
    </citation>
    <scope>NUCLEOTIDE SEQUENCE [LARGE SCALE GENOMIC DNA]</scope>
    <source>
        <strain evidence="11 12">ATCC 12478</strain>
    </source>
</reference>
<evidence type="ECO:0000313" key="12">
    <source>
        <dbReference type="Proteomes" id="UP000017786"/>
    </source>
</evidence>
<gene>
    <name evidence="11" type="ORF">MKAN_08230</name>
</gene>
<dbReference type="EC" id="6.2.1.3" evidence="3"/>
<dbReference type="EMBL" id="CP006835">
    <property type="protein sequence ID" value="AGZ50268.1"/>
    <property type="molecule type" value="Genomic_DNA"/>
</dbReference>
<evidence type="ECO:0000256" key="2">
    <source>
        <dbReference type="ARBA" id="ARBA00022598"/>
    </source>
</evidence>
<evidence type="ECO:0000256" key="1">
    <source>
        <dbReference type="ARBA" id="ARBA00006432"/>
    </source>
</evidence>
<name>U5WM26_MYCKA</name>
<dbReference type="AlphaFoldDB" id="U5WM26"/>
<accession>U5WM26</accession>
<evidence type="ECO:0000256" key="4">
    <source>
        <dbReference type="ARBA" id="ARBA00036813"/>
    </source>
</evidence>
<dbReference type="Proteomes" id="UP000017786">
    <property type="component" value="Chromosome"/>
</dbReference>
<dbReference type="KEGG" id="mkn:MKAN_08230"/>
<dbReference type="InterPro" id="IPR000873">
    <property type="entry name" value="AMP-dep_synth/lig_dom"/>
</dbReference>
<dbReference type="InterPro" id="IPR042099">
    <property type="entry name" value="ANL_N_sf"/>
</dbReference>
<evidence type="ECO:0000256" key="8">
    <source>
        <dbReference type="ARBA" id="ARBA00083882"/>
    </source>
</evidence>
<keyword evidence="2 11" id="KW-0436">Ligase</keyword>
<dbReference type="Gene3D" id="3.30.300.30">
    <property type="match status" value="1"/>
</dbReference>
<dbReference type="PANTHER" id="PTHR43767">
    <property type="entry name" value="LONG-CHAIN-FATTY-ACID--COA LIGASE"/>
    <property type="match status" value="1"/>
</dbReference>
<comment type="catalytic activity">
    <reaction evidence="4">
        <text>a long-chain fatty acid + ATP + CoA = a long-chain fatty acyl-CoA + AMP + diphosphate</text>
        <dbReference type="Rhea" id="RHEA:15421"/>
        <dbReference type="ChEBI" id="CHEBI:30616"/>
        <dbReference type="ChEBI" id="CHEBI:33019"/>
        <dbReference type="ChEBI" id="CHEBI:57287"/>
        <dbReference type="ChEBI" id="CHEBI:57560"/>
        <dbReference type="ChEBI" id="CHEBI:83139"/>
        <dbReference type="ChEBI" id="CHEBI:456215"/>
        <dbReference type="EC" id="6.2.1.3"/>
    </reaction>
</comment>
<dbReference type="CDD" id="cd12119">
    <property type="entry name" value="ttLC_FACS_AlkK_like"/>
    <property type="match status" value="1"/>
</dbReference>